<feature type="domain" description="TAFII28-like protein" evidence="8">
    <location>
        <begin position="227"/>
        <end position="310"/>
    </location>
</feature>
<evidence type="ECO:0000256" key="6">
    <source>
        <dbReference type="ARBA" id="ARBA00072882"/>
    </source>
</evidence>
<dbReference type="GO" id="GO:0016251">
    <property type="term" value="F:RNA polymerase II general transcription initiation factor activity"/>
    <property type="evidence" value="ECO:0007669"/>
    <property type="project" value="TreeGrafter"/>
</dbReference>
<sequence length="336" mass="35492">MSSHPPSGPSGLGSSSSTGSNTPIGTSSQPPSSSSTSTPGGGGTPGPKRRKNAAAHASLPKPKKPKLHRNLDSITARKELPNVPAVGGIGKSGQRMVKGPYKKREKKEKPDAAGKKGASATAAAAAAGGGKGGRKAAGATAQGSKSGDLTRDTSAQGGAVSGANEAGANGGGENEPRLDGQGEGEGEDNEGKEDDDDDHEEEPEYSEFEWNQEANTRGRSKDELKALLDCFSEDQLKRYEVYRRSGLSRPTVKKLVGTILNQQVTQTMTFVVAGFCKVYVGEMVEKAREIMEDWGHTGPIRPEHLREAQRISKLGEVQKGRGVQTPHGYKRRMFCR</sequence>
<dbReference type="Proteomes" id="UP000696485">
    <property type="component" value="Unassembled WGS sequence"/>
</dbReference>
<dbReference type="PANTHER" id="PTHR13218:SF8">
    <property type="entry name" value="TRANSCRIPTION INITIATION FACTOR TFIID SUBUNIT 11"/>
    <property type="match status" value="1"/>
</dbReference>
<comment type="caution">
    <text evidence="9">The sequence shown here is derived from an EMBL/GenBank/DDBJ whole genome shotgun (WGS) entry which is preliminary data.</text>
</comment>
<evidence type="ECO:0000256" key="5">
    <source>
        <dbReference type="ARBA" id="ARBA00023242"/>
    </source>
</evidence>
<accession>A0A9P5SEG4</accession>
<evidence type="ECO:0000256" key="4">
    <source>
        <dbReference type="ARBA" id="ARBA00023163"/>
    </source>
</evidence>
<evidence type="ECO:0000256" key="2">
    <source>
        <dbReference type="ARBA" id="ARBA00009788"/>
    </source>
</evidence>
<proteinExistence type="inferred from homology"/>
<dbReference type="FunFam" id="1.10.20.10:FF:000061">
    <property type="entry name" value="TFIID subunit"/>
    <property type="match status" value="1"/>
</dbReference>
<organism evidence="9 10">
    <name type="scientific">Podila minutissima</name>
    <dbReference type="NCBI Taxonomy" id="64525"/>
    <lineage>
        <taxon>Eukaryota</taxon>
        <taxon>Fungi</taxon>
        <taxon>Fungi incertae sedis</taxon>
        <taxon>Mucoromycota</taxon>
        <taxon>Mortierellomycotina</taxon>
        <taxon>Mortierellomycetes</taxon>
        <taxon>Mortierellales</taxon>
        <taxon>Mortierellaceae</taxon>
        <taxon>Podila</taxon>
    </lineage>
</organism>
<feature type="compositionally biased region" description="Acidic residues" evidence="7">
    <location>
        <begin position="182"/>
        <end position="207"/>
    </location>
</feature>
<dbReference type="CDD" id="cd08048">
    <property type="entry name" value="HFD_TAF11"/>
    <property type="match status" value="1"/>
</dbReference>
<dbReference type="Pfam" id="PF04719">
    <property type="entry name" value="TAFII28"/>
    <property type="match status" value="1"/>
</dbReference>
<keyword evidence="4" id="KW-0804">Transcription</keyword>
<feature type="compositionally biased region" description="Low complexity" evidence="7">
    <location>
        <begin position="115"/>
        <end position="126"/>
    </location>
</feature>
<dbReference type="SUPFAM" id="SSF47113">
    <property type="entry name" value="Histone-fold"/>
    <property type="match status" value="1"/>
</dbReference>
<dbReference type="EMBL" id="JAAAUY010000991">
    <property type="protein sequence ID" value="KAF9325012.1"/>
    <property type="molecule type" value="Genomic_DNA"/>
</dbReference>
<evidence type="ECO:0000256" key="1">
    <source>
        <dbReference type="ARBA" id="ARBA00004123"/>
    </source>
</evidence>
<feature type="compositionally biased region" description="Low complexity" evidence="7">
    <location>
        <begin position="157"/>
        <end position="167"/>
    </location>
</feature>
<feature type="compositionally biased region" description="Basic and acidic residues" evidence="7">
    <location>
        <begin position="69"/>
        <end position="80"/>
    </location>
</feature>
<dbReference type="GO" id="GO:0046982">
    <property type="term" value="F:protein heterodimerization activity"/>
    <property type="evidence" value="ECO:0007669"/>
    <property type="project" value="InterPro"/>
</dbReference>
<dbReference type="GO" id="GO:0005669">
    <property type="term" value="C:transcription factor TFIID complex"/>
    <property type="evidence" value="ECO:0007669"/>
    <property type="project" value="InterPro"/>
</dbReference>
<keyword evidence="3" id="KW-0805">Transcription regulation</keyword>
<dbReference type="Gene3D" id="1.10.20.10">
    <property type="entry name" value="Histone, subunit A"/>
    <property type="match status" value="1"/>
</dbReference>
<evidence type="ECO:0000256" key="3">
    <source>
        <dbReference type="ARBA" id="ARBA00023015"/>
    </source>
</evidence>
<evidence type="ECO:0000313" key="10">
    <source>
        <dbReference type="Proteomes" id="UP000696485"/>
    </source>
</evidence>
<dbReference type="InterPro" id="IPR006809">
    <property type="entry name" value="TAFII28_dom"/>
</dbReference>
<reference evidence="9" key="1">
    <citation type="journal article" date="2020" name="Fungal Divers.">
        <title>Resolving the Mortierellaceae phylogeny through synthesis of multi-gene phylogenetics and phylogenomics.</title>
        <authorList>
            <person name="Vandepol N."/>
            <person name="Liber J."/>
            <person name="Desiro A."/>
            <person name="Na H."/>
            <person name="Kennedy M."/>
            <person name="Barry K."/>
            <person name="Grigoriev I.V."/>
            <person name="Miller A.N."/>
            <person name="O'Donnell K."/>
            <person name="Stajich J.E."/>
            <person name="Bonito G."/>
        </authorList>
    </citation>
    <scope>NUCLEOTIDE SEQUENCE</scope>
    <source>
        <strain evidence="9">NVP1</strain>
    </source>
</reference>
<feature type="compositionally biased region" description="Polar residues" evidence="7">
    <location>
        <begin position="142"/>
        <end position="156"/>
    </location>
</feature>
<comment type="similarity">
    <text evidence="2">Belongs to the TAF11 family.</text>
</comment>
<gene>
    <name evidence="9" type="primary">TAF11</name>
    <name evidence="9" type="ORF">BG006_011481</name>
</gene>
<dbReference type="PANTHER" id="PTHR13218">
    <property type="entry name" value="TRANSCRIPTION INITIATION FACTOR TFIID SUBUNIT 11-RELATED"/>
    <property type="match status" value="1"/>
</dbReference>
<keyword evidence="10" id="KW-1185">Reference proteome</keyword>
<dbReference type="InterPro" id="IPR009072">
    <property type="entry name" value="Histone-fold"/>
</dbReference>
<name>A0A9P5SEG4_9FUNG</name>
<keyword evidence="5" id="KW-0539">Nucleus</keyword>
<dbReference type="GO" id="GO:0051123">
    <property type="term" value="P:RNA polymerase II preinitiation complex assembly"/>
    <property type="evidence" value="ECO:0007669"/>
    <property type="project" value="InterPro"/>
</dbReference>
<dbReference type="AlphaFoldDB" id="A0A9P5SEG4"/>
<feature type="region of interest" description="Disordered" evidence="7">
    <location>
        <begin position="1"/>
        <end position="219"/>
    </location>
</feature>
<evidence type="ECO:0000259" key="8">
    <source>
        <dbReference type="Pfam" id="PF04719"/>
    </source>
</evidence>
<feature type="compositionally biased region" description="Low complexity" evidence="7">
    <location>
        <begin position="12"/>
        <end position="38"/>
    </location>
</feature>
<evidence type="ECO:0000256" key="7">
    <source>
        <dbReference type="SAM" id="MobiDB-lite"/>
    </source>
</evidence>
<protein>
    <recommendedName>
        <fullName evidence="6">Transcription initiation factor TFIID subunit 11</fullName>
    </recommendedName>
</protein>
<comment type="subcellular location">
    <subcellularLocation>
        <location evidence="1">Nucleus</location>
    </subcellularLocation>
</comment>
<evidence type="ECO:0000313" key="9">
    <source>
        <dbReference type="EMBL" id="KAF9325012.1"/>
    </source>
</evidence>
<dbReference type="InterPro" id="IPR045127">
    <property type="entry name" value="TAF11-like"/>
</dbReference>